<dbReference type="PANTHER" id="PTHR30419:SF31">
    <property type="entry name" value="BLR3139 PROTEIN"/>
    <property type="match status" value="1"/>
</dbReference>
<evidence type="ECO:0000256" key="4">
    <source>
        <dbReference type="ARBA" id="ARBA00023163"/>
    </source>
</evidence>
<dbReference type="OrthoDB" id="9775392at2"/>
<dbReference type="PANTHER" id="PTHR30419">
    <property type="entry name" value="HTH-TYPE TRANSCRIPTIONAL REGULATOR YBHD"/>
    <property type="match status" value="1"/>
</dbReference>
<dbReference type="GO" id="GO:0003677">
    <property type="term" value="F:DNA binding"/>
    <property type="evidence" value="ECO:0007669"/>
    <property type="project" value="UniProtKB-KW"/>
</dbReference>
<dbReference type="FunFam" id="1.10.10.10:FF:000001">
    <property type="entry name" value="LysR family transcriptional regulator"/>
    <property type="match status" value="1"/>
</dbReference>
<dbReference type="Proteomes" id="UP000282971">
    <property type="component" value="Unassembled WGS sequence"/>
</dbReference>
<feature type="domain" description="HTH lysR-type" evidence="5">
    <location>
        <begin position="1"/>
        <end position="58"/>
    </location>
</feature>
<dbReference type="SUPFAM" id="SSF46785">
    <property type="entry name" value="Winged helix' DNA-binding domain"/>
    <property type="match status" value="1"/>
</dbReference>
<keyword evidence="3" id="KW-0238">DNA-binding</keyword>
<dbReference type="AlphaFoldDB" id="A0A437LUQ8"/>
<dbReference type="Pfam" id="PF03466">
    <property type="entry name" value="LysR_substrate"/>
    <property type="match status" value="1"/>
</dbReference>
<name>A0A437LUQ8_9SPHN</name>
<dbReference type="InterPro" id="IPR000847">
    <property type="entry name" value="LysR_HTH_N"/>
</dbReference>
<dbReference type="RefSeq" id="WP_127746740.1">
    <property type="nucleotide sequence ID" value="NZ_SACN01000006.1"/>
</dbReference>
<dbReference type="InterPro" id="IPR036388">
    <property type="entry name" value="WH-like_DNA-bd_sf"/>
</dbReference>
<evidence type="ECO:0000256" key="1">
    <source>
        <dbReference type="ARBA" id="ARBA00009437"/>
    </source>
</evidence>
<dbReference type="SUPFAM" id="SSF53850">
    <property type="entry name" value="Periplasmic binding protein-like II"/>
    <property type="match status" value="1"/>
</dbReference>
<evidence type="ECO:0000313" key="6">
    <source>
        <dbReference type="EMBL" id="RVT89150.1"/>
    </source>
</evidence>
<accession>A0A437LUQ8</accession>
<dbReference type="Pfam" id="PF00126">
    <property type="entry name" value="HTH_1"/>
    <property type="match status" value="1"/>
</dbReference>
<gene>
    <name evidence="6" type="ORF">EOD43_22790</name>
</gene>
<protein>
    <submittedName>
        <fullName evidence="6">LysR family transcriptional regulator</fullName>
    </submittedName>
</protein>
<dbReference type="PRINTS" id="PR00039">
    <property type="entry name" value="HTHLYSR"/>
</dbReference>
<evidence type="ECO:0000256" key="2">
    <source>
        <dbReference type="ARBA" id="ARBA00023015"/>
    </source>
</evidence>
<proteinExistence type="inferred from homology"/>
<dbReference type="InterPro" id="IPR005119">
    <property type="entry name" value="LysR_subst-bd"/>
</dbReference>
<dbReference type="GO" id="GO:0005829">
    <property type="term" value="C:cytosol"/>
    <property type="evidence" value="ECO:0007669"/>
    <property type="project" value="TreeGrafter"/>
</dbReference>
<keyword evidence="2" id="KW-0805">Transcription regulation</keyword>
<dbReference type="GO" id="GO:0003700">
    <property type="term" value="F:DNA-binding transcription factor activity"/>
    <property type="evidence" value="ECO:0007669"/>
    <property type="project" value="InterPro"/>
</dbReference>
<evidence type="ECO:0000256" key="3">
    <source>
        <dbReference type="ARBA" id="ARBA00023125"/>
    </source>
</evidence>
<keyword evidence="7" id="KW-1185">Reference proteome</keyword>
<dbReference type="InterPro" id="IPR036390">
    <property type="entry name" value="WH_DNA-bd_sf"/>
</dbReference>
<dbReference type="InterPro" id="IPR050950">
    <property type="entry name" value="HTH-type_LysR_regulators"/>
</dbReference>
<dbReference type="PROSITE" id="PS50931">
    <property type="entry name" value="HTH_LYSR"/>
    <property type="match status" value="1"/>
</dbReference>
<comment type="caution">
    <text evidence="6">The sequence shown here is derived from an EMBL/GenBank/DDBJ whole genome shotgun (WGS) entry which is preliminary data.</text>
</comment>
<comment type="similarity">
    <text evidence="1">Belongs to the LysR transcriptional regulatory family.</text>
</comment>
<organism evidence="6 7">
    <name type="scientific">Sphingomonas crocodyli</name>
    <dbReference type="NCBI Taxonomy" id="1979270"/>
    <lineage>
        <taxon>Bacteria</taxon>
        <taxon>Pseudomonadati</taxon>
        <taxon>Pseudomonadota</taxon>
        <taxon>Alphaproteobacteria</taxon>
        <taxon>Sphingomonadales</taxon>
        <taxon>Sphingomonadaceae</taxon>
        <taxon>Sphingomonas</taxon>
    </lineage>
</organism>
<evidence type="ECO:0000313" key="7">
    <source>
        <dbReference type="Proteomes" id="UP000282971"/>
    </source>
</evidence>
<keyword evidence="4" id="KW-0804">Transcription</keyword>
<dbReference type="Gene3D" id="1.10.10.10">
    <property type="entry name" value="Winged helix-like DNA-binding domain superfamily/Winged helix DNA-binding domain"/>
    <property type="match status" value="1"/>
</dbReference>
<dbReference type="Gene3D" id="3.40.190.290">
    <property type="match status" value="1"/>
</dbReference>
<evidence type="ECO:0000259" key="5">
    <source>
        <dbReference type="PROSITE" id="PS50931"/>
    </source>
</evidence>
<dbReference type="EMBL" id="SACN01000006">
    <property type="protein sequence ID" value="RVT89150.1"/>
    <property type="molecule type" value="Genomic_DNA"/>
</dbReference>
<dbReference type="CDD" id="cd05466">
    <property type="entry name" value="PBP2_LTTR_substrate"/>
    <property type="match status" value="1"/>
</dbReference>
<sequence length="296" mass="32265">MQIRHLEYLVTLEREGHFARAAACCNVSQPTLSSGLSALEEQLGARLIERDRRYIGLTAEGRAVLPWAQAMLAAHANMGAAASVVRGPLKGTLRLGAIPASMPSVGHFAKAMRATHTGVEVDIRSLTSREIEAELAAFRLDAGITYIDHDPPANVMATPLYAERPMLVVARGHHMAQMTSTRFERALEEPLCLLHQGMQNRRILDEQLAARGLTAAPLATADSYVALLALARSGAFVTIMPDSYRTLLPDWAHTLTFEEPSYASRIGLIIPDRLPRSPLSEAAATVARDLDLPFDR</sequence>
<reference evidence="6 7" key="1">
    <citation type="submission" date="2019-01" db="EMBL/GenBank/DDBJ databases">
        <authorList>
            <person name="Chen W.-M."/>
        </authorList>
    </citation>
    <scope>NUCLEOTIDE SEQUENCE [LARGE SCALE GENOMIC DNA]</scope>
    <source>
        <strain evidence="6 7">CCP-7</strain>
    </source>
</reference>